<dbReference type="GO" id="GO:0016705">
    <property type="term" value="F:oxidoreductase activity, acting on paired donors, with incorporation or reduction of molecular oxygen"/>
    <property type="evidence" value="ECO:0007669"/>
    <property type="project" value="InterPro"/>
</dbReference>
<dbReference type="GO" id="GO:0004497">
    <property type="term" value="F:monooxygenase activity"/>
    <property type="evidence" value="ECO:0007669"/>
    <property type="project" value="UniProtKB-KW"/>
</dbReference>
<keyword evidence="1" id="KW-0560">Oxidoreductase</keyword>
<dbReference type="InterPro" id="IPR036661">
    <property type="entry name" value="Luciferase-like_sf"/>
</dbReference>
<organism evidence="5">
    <name type="scientific">freshwater metagenome</name>
    <dbReference type="NCBI Taxonomy" id="449393"/>
    <lineage>
        <taxon>unclassified sequences</taxon>
        <taxon>metagenomes</taxon>
        <taxon>ecological metagenomes</taxon>
    </lineage>
</organism>
<evidence type="ECO:0000256" key="1">
    <source>
        <dbReference type="ARBA" id="ARBA00023002"/>
    </source>
</evidence>
<dbReference type="PANTHER" id="PTHR30137">
    <property type="entry name" value="LUCIFERASE-LIKE MONOOXYGENASE"/>
    <property type="match status" value="1"/>
</dbReference>
<evidence type="ECO:0000259" key="4">
    <source>
        <dbReference type="Pfam" id="PF00296"/>
    </source>
</evidence>
<dbReference type="SUPFAM" id="SSF51679">
    <property type="entry name" value="Bacterial luciferase-like"/>
    <property type="match status" value="1"/>
</dbReference>
<dbReference type="Pfam" id="PF00296">
    <property type="entry name" value="Bac_luciferase"/>
    <property type="match status" value="1"/>
</dbReference>
<dbReference type="InterPro" id="IPR050766">
    <property type="entry name" value="Bact_Lucif_Oxidored"/>
</dbReference>
<accession>A0A6J6UD98</accession>
<dbReference type="EMBL" id="CAEZYR010000087">
    <property type="protein sequence ID" value="CAB4756643.1"/>
    <property type="molecule type" value="Genomic_DNA"/>
</dbReference>
<feature type="domain" description="Luciferase-like" evidence="4">
    <location>
        <begin position="21"/>
        <end position="209"/>
    </location>
</feature>
<gene>
    <name evidence="5" type="ORF">UFOPK2754_02145</name>
</gene>
<evidence type="ECO:0000256" key="2">
    <source>
        <dbReference type="ARBA" id="ARBA00023033"/>
    </source>
</evidence>
<dbReference type="Gene3D" id="3.20.20.30">
    <property type="entry name" value="Luciferase-like domain"/>
    <property type="match status" value="1"/>
</dbReference>
<evidence type="ECO:0000313" key="5">
    <source>
        <dbReference type="EMBL" id="CAB4756643.1"/>
    </source>
</evidence>
<proteinExistence type="predicted"/>
<dbReference type="PANTHER" id="PTHR30137:SF8">
    <property type="entry name" value="BLR5498 PROTEIN"/>
    <property type="match status" value="1"/>
</dbReference>
<protein>
    <submittedName>
        <fullName evidence="5">Unannotated protein</fullName>
    </submittedName>
</protein>
<dbReference type="GO" id="GO:0005829">
    <property type="term" value="C:cytosol"/>
    <property type="evidence" value="ECO:0007669"/>
    <property type="project" value="TreeGrafter"/>
</dbReference>
<feature type="region of interest" description="Disordered" evidence="3">
    <location>
        <begin position="241"/>
        <end position="266"/>
    </location>
</feature>
<evidence type="ECO:0000256" key="3">
    <source>
        <dbReference type="SAM" id="MobiDB-lite"/>
    </source>
</evidence>
<dbReference type="AlphaFoldDB" id="A0A6J6UD98"/>
<name>A0A6J6UD98_9ZZZZ</name>
<keyword evidence="2" id="KW-0503">Monooxygenase</keyword>
<sequence>MSPPFATGSISLRLYPPRLDDPTQVLDELTTQAALAVASGFTGVMLSERHGGAWGQIPNPLQIAGWLLGAMPHGWVAPCPLLLPFRRAAVVAEELAWLDARFPGRVGAGFGSGGNATDFAAMNVPFDERAARFDAELREVARLLRPATPPHPWAGDRAIARVHERGLPLLSAAMSATAVRRAAALDLGIIGSSLLDDDATRRLVDRYRDAGGTGPHVVIARVWLGQPPWALIDQQLGHYREATEARGGSAPTDSPPPRGEGLLHGDDPHALIEGLLEKIAHTRADALNLRVHVAGLDPRVAREQIAVVGAEVLPALRRGWATAGQ</sequence>
<dbReference type="InterPro" id="IPR011251">
    <property type="entry name" value="Luciferase-like_dom"/>
</dbReference>
<reference evidence="5" key="1">
    <citation type="submission" date="2020-05" db="EMBL/GenBank/DDBJ databases">
        <authorList>
            <person name="Chiriac C."/>
            <person name="Salcher M."/>
            <person name="Ghai R."/>
            <person name="Kavagutti S V."/>
        </authorList>
    </citation>
    <scope>NUCLEOTIDE SEQUENCE</scope>
</reference>